<keyword evidence="1" id="KW-0812">Transmembrane</keyword>
<accession>A0A9P5C3L8</accession>
<evidence type="ECO:0000313" key="3">
    <source>
        <dbReference type="Proteomes" id="UP000758155"/>
    </source>
</evidence>
<gene>
    <name evidence="2" type="ORF">E8E12_005109</name>
</gene>
<dbReference type="OrthoDB" id="5428890at2759"/>
<reference evidence="2" key="1">
    <citation type="submission" date="2019-04" db="EMBL/GenBank/DDBJ databases">
        <title>Sequencing of skin fungus with MAO and IRED activity.</title>
        <authorList>
            <person name="Marsaioli A.J."/>
            <person name="Bonatto J.M.C."/>
            <person name="Reis Junior O."/>
        </authorList>
    </citation>
    <scope>NUCLEOTIDE SEQUENCE</scope>
    <source>
        <strain evidence="2">28M1</strain>
    </source>
</reference>
<organism evidence="2 3">
    <name type="scientific">Didymella heteroderae</name>
    <dbReference type="NCBI Taxonomy" id="1769908"/>
    <lineage>
        <taxon>Eukaryota</taxon>
        <taxon>Fungi</taxon>
        <taxon>Dikarya</taxon>
        <taxon>Ascomycota</taxon>
        <taxon>Pezizomycotina</taxon>
        <taxon>Dothideomycetes</taxon>
        <taxon>Pleosporomycetidae</taxon>
        <taxon>Pleosporales</taxon>
        <taxon>Pleosporineae</taxon>
        <taxon>Didymellaceae</taxon>
        <taxon>Didymella</taxon>
    </lineage>
</organism>
<sequence length="280" mass="32296">MTHHVPNDDAQLNRTLVEIDQLRAINIVASLVFLIDCGRKRSYKNETPPYRWRHNVKVCDEIKEAFPQSMMVPIADSGDTLVKQDPQAVFSAASLKKRIAGLRFEATTDLRCHFRFDRRTRVLQVFQATAVLKQTLLASKPCLVPKPLALEVCDTIYNVLFHVNDTISEEILDNLICKGGFDRDLQWYDQTCHQLDNNNDDDYPYFGHLFNLLLKEIEDPSPATYIERLFDSREKRAERRMLMATIGVFITAISSKLNLIVASYQARIGYQQWQGQIKED</sequence>
<comment type="caution">
    <text evidence="2">The sequence shown here is derived from an EMBL/GenBank/DDBJ whole genome shotgun (WGS) entry which is preliminary data.</text>
</comment>
<keyword evidence="1" id="KW-1133">Transmembrane helix</keyword>
<protein>
    <submittedName>
        <fullName evidence="2">Uncharacterized protein</fullName>
    </submittedName>
</protein>
<dbReference type="Proteomes" id="UP000758155">
    <property type="component" value="Unassembled WGS sequence"/>
</dbReference>
<evidence type="ECO:0000313" key="2">
    <source>
        <dbReference type="EMBL" id="KAF3045034.1"/>
    </source>
</evidence>
<keyword evidence="1" id="KW-0472">Membrane</keyword>
<dbReference type="EMBL" id="SWKV01000007">
    <property type="protein sequence ID" value="KAF3045034.1"/>
    <property type="molecule type" value="Genomic_DNA"/>
</dbReference>
<evidence type="ECO:0000256" key="1">
    <source>
        <dbReference type="SAM" id="Phobius"/>
    </source>
</evidence>
<feature type="transmembrane region" description="Helical" evidence="1">
    <location>
        <begin position="242"/>
        <end position="264"/>
    </location>
</feature>
<name>A0A9P5C3L8_9PLEO</name>
<dbReference type="AlphaFoldDB" id="A0A9P5C3L8"/>
<proteinExistence type="predicted"/>
<keyword evidence="3" id="KW-1185">Reference proteome</keyword>